<dbReference type="Proteomes" id="UP000029665">
    <property type="component" value="Unassembled WGS sequence"/>
</dbReference>
<feature type="compositionally biased region" description="Polar residues" evidence="1">
    <location>
        <begin position="86"/>
        <end position="96"/>
    </location>
</feature>
<comment type="caution">
    <text evidence="2">The sequence shown here is derived from an EMBL/GenBank/DDBJ whole genome shotgun (WGS) entry which is preliminary data.</text>
</comment>
<evidence type="ECO:0000313" key="3">
    <source>
        <dbReference type="Proteomes" id="UP000029665"/>
    </source>
</evidence>
<dbReference type="EMBL" id="CCBP010000100">
    <property type="protein sequence ID" value="CDO71301.1"/>
    <property type="molecule type" value="Genomic_DNA"/>
</dbReference>
<accession>A0A060SAT3</accession>
<feature type="compositionally biased region" description="Polar residues" evidence="1">
    <location>
        <begin position="326"/>
        <end position="337"/>
    </location>
</feature>
<dbReference type="STRING" id="5643.A0A060SAT3"/>
<feature type="region of interest" description="Disordered" evidence="1">
    <location>
        <begin position="309"/>
        <end position="382"/>
    </location>
</feature>
<gene>
    <name evidence="2" type="ORF">BN946_scf184908.g58</name>
</gene>
<organism evidence="2 3">
    <name type="scientific">Pycnoporus cinnabarinus</name>
    <name type="common">Cinnabar-red polypore</name>
    <name type="synonym">Trametes cinnabarina</name>
    <dbReference type="NCBI Taxonomy" id="5643"/>
    <lineage>
        <taxon>Eukaryota</taxon>
        <taxon>Fungi</taxon>
        <taxon>Dikarya</taxon>
        <taxon>Basidiomycota</taxon>
        <taxon>Agaricomycotina</taxon>
        <taxon>Agaricomycetes</taxon>
        <taxon>Polyporales</taxon>
        <taxon>Polyporaceae</taxon>
        <taxon>Trametes</taxon>
    </lineage>
</organism>
<sequence length="382" mass="42855">MKPRPPPPDGSDSSKFPDADKIFFIHYLQWRIRDHPAIHKTELYKELEAQMPRHSADAWQRHWDNNPHLPDRIYIEGRNRAFPPSLRSSATATSEALQAKPTFRERHSPDHSDSGEDESDVLAAPNDVVEELSDEPETVPVAPKRLRGRLRKCPVTEEDLQAMAAYMIENSETWHGSRGDRWGAFAKRPEVRSGSLYAYALVSLSHTVTIANVQNTKRTVTGWAMIEVSHKDSQSWISQLTAGSQRLLPRTELRALMAEYELAHHRPVAVPNGKDSQEPSRVLQEEVQKSLAQDVKVFDSEVLQFESLEEGKAKPAASSEPVQKVEQVQTPDPNDISTARAGPTIPRKRGPEEPVDTLGFAAPKRLKEGPKEGVDEVIILSD</sequence>
<evidence type="ECO:0000313" key="2">
    <source>
        <dbReference type="EMBL" id="CDO71301.1"/>
    </source>
</evidence>
<feature type="compositionally biased region" description="Basic and acidic residues" evidence="1">
    <location>
        <begin position="102"/>
        <end position="114"/>
    </location>
</feature>
<feature type="region of interest" description="Disordered" evidence="1">
    <location>
        <begin position="83"/>
        <end position="121"/>
    </location>
</feature>
<feature type="compositionally biased region" description="Basic and acidic residues" evidence="1">
    <location>
        <begin position="365"/>
        <end position="374"/>
    </location>
</feature>
<dbReference type="HOGENOM" id="CLU_723883_0_0_1"/>
<evidence type="ECO:0000256" key="1">
    <source>
        <dbReference type="SAM" id="MobiDB-lite"/>
    </source>
</evidence>
<dbReference type="OrthoDB" id="3194584at2759"/>
<keyword evidence="3" id="KW-1185">Reference proteome</keyword>
<name>A0A060SAT3_PYCCI</name>
<proteinExistence type="predicted"/>
<protein>
    <submittedName>
        <fullName evidence="2">Uncharacterized protein</fullName>
    </submittedName>
</protein>
<reference evidence="2" key="1">
    <citation type="submission" date="2014-01" db="EMBL/GenBank/DDBJ databases">
        <title>The genome of the white-rot fungus Pycnoporus cinnabarinus: a basidiomycete model with a versatile arsenal for lignocellulosic biomass breakdown.</title>
        <authorList>
            <person name="Levasseur A."/>
            <person name="Lomascolo A."/>
            <person name="Ruiz-Duenas F.J."/>
            <person name="Uzan E."/>
            <person name="Piumi F."/>
            <person name="Kues U."/>
            <person name="Ram A.F.J."/>
            <person name="Murat C."/>
            <person name="Haon M."/>
            <person name="Benoit I."/>
            <person name="Arfi Y."/>
            <person name="Chevret D."/>
            <person name="Drula E."/>
            <person name="Kwon M.J."/>
            <person name="Gouret P."/>
            <person name="Lesage-Meessen L."/>
            <person name="Lombard V."/>
            <person name="Mariette J."/>
            <person name="Noirot C."/>
            <person name="Park J."/>
            <person name="Patyshakuliyeva A."/>
            <person name="Wieneger R.A.B."/>
            <person name="Wosten H.A.B."/>
            <person name="Martin F."/>
            <person name="Coutinho P.M."/>
            <person name="de Vries R."/>
            <person name="Martinez A.T."/>
            <person name="Klopp C."/>
            <person name="Pontarotti P."/>
            <person name="Henrissat B."/>
            <person name="Record E."/>
        </authorList>
    </citation>
    <scope>NUCLEOTIDE SEQUENCE [LARGE SCALE GENOMIC DNA]</scope>
    <source>
        <strain evidence="2">BRFM137</strain>
    </source>
</reference>
<dbReference type="AlphaFoldDB" id="A0A060SAT3"/>